<evidence type="ECO:0000313" key="2">
    <source>
        <dbReference type="Proteomes" id="UP001058074"/>
    </source>
</evidence>
<accession>A0ACB5R6Q1</accession>
<evidence type="ECO:0000313" key="1">
    <source>
        <dbReference type="EMBL" id="GKX64889.1"/>
    </source>
</evidence>
<gene>
    <name evidence="1" type="ORF">rsdtw13_01470</name>
</gene>
<sequence length="545" mass="62833">MRYIGPFFRINSLSADEIKFQLFHLSKESIKHLELQSSCGILASMRHLKKLLSTNDINILKDFSPLICLYKKGHPLLIKSGKHPFSWDSDSFKKEVMVDSNAFLTLSLLSLSEYYNFFEFIDYPLYNLNKVYKAISKTQLDFYSDHLRNNDGLFISKKNMGDNHFDSMSLSKKNENFLFSDQALMMCAYYNFYLVSNASDKDMYKNFSLEILNMFSECIDQIYDKSLDECCLLCFAFNLFYSLSKEPKSKLLLIDLCDILIDKFEEKESAIKSISDASFVSINLLKCYSNTGLCNFRDKAISISASLAALYNKEKGYIDVPDDKKDIKYTSIELALYVINMLMYSNHVDDEYLTKQLIPHMYKALIISSDILNSFPEAPDLNSPERYKNFSFDAADLIEESKYKLTSVESPDSSGLASIFIKNVSYSKKKFEFSHSKTSFDSTKNLLLFYMIIYLFKDDFIQTICEGVKPEYKEQLNRTVPSSNTKEASINKINTSVEHVNTDTIEEAEDDIEEKEPLERTSEPKLPMNKPAEKNLSNKNSKKSK</sequence>
<comment type="caution">
    <text evidence="1">The sequence shown here is derived from an EMBL/GenBank/DDBJ whole genome shotgun (WGS) entry which is preliminary data.</text>
</comment>
<name>A0ACB5R6Q1_9CLOT</name>
<reference evidence="1" key="1">
    <citation type="journal article" date="2025" name="Int. J. Syst. Evol. Microbiol.">
        <title>Inconstantimicrobium mannanitabidum sp. nov., a novel member of the family Clostridiaceae isolated from anoxic soil under the treatment of reductive soil disinfestation.</title>
        <authorList>
            <person name="Ueki A."/>
            <person name="Tonouchi A."/>
            <person name="Honma S."/>
            <person name="Kaku N."/>
            <person name="Ueki K."/>
        </authorList>
    </citation>
    <scope>NUCLEOTIDE SEQUENCE</scope>
    <source>
        <strain evidence="1">TW13</strain>
    </source>
</reference>
<keyword evidence="2" id="KW-1185">Reference proteome</keyword>
<organism evidence="1 2">
    <name type="scientific">Inconstantimicrobium mannanitabidum</name>
    <dbReference type="NCBI Taxonomy" id="1604901"/>
    <lineage>
        <taxon>Bacteria</taxon>
        <taxon>Bacillati</taxon>
        <taxon>Bacillota</taxon>
        <taxon>Clostridia</taxon>
        <taxon>Eubacteriales</taxon>
        <taxon>Clostridiaceae</taxon>
        <taxon>Inconstantimicrobium</taxon>
    </lineage>
</organism>
<proteinExistence type="predicted"/>
<dbReference type="Proteomes" id="UP001058074">
    <property type="component" value="Unassembled WGS sequence"/>
</dbReference>
<protein>
    <submittedName>
        <fullName evidence="1">Uncharacterized protein</fullName>
    </submittedName>
</protein>
<dbReference type="EMBL" id="BROD01000001">
    <property type="protein sequence ID" value="GKX64889.1"/>
    <property type="molecule type" value="Genomic_DNA"/>
</dbReference>